<dbReference type="Proteomes" id="UP000595362">
    <property type="component" value="Chromosome"/>
</dbReference>
<accession>A0A7T5R3T4</accession>
<dbReference type="EMBL" id="CP066681">
    <property type="protein sequence ID" value="QQG37040.1"/>
    <property type="molecule type" value="Genomic_DNA"/>
</dbReference>
<organism evidence="2 3">
    <name type="scientific">Micavibrio aeruginosavorus</name>
    <dbReference type="NCBI Taxonomy" id="349221"/>
    <lineage>
        <taxon>Bacteria</taxon>
        <taxon>Pseudomonadati</taxon>
        <taxon>Bdellovibrionota</taxon>
        <taxon>Bdellovibrionia</taxon>
        <taxon>Bdellovibrionales</taxon>
        <taxon>Pseudobdellovibrionaceae</taxon>
        <taxon>Micavibrio</taxon>
    </lineage>
</organism>
<feature type="transmembrane region" description="Helical" evidence="1">
    <location>
        <begin position="54"/>
        <end position="72"/>
    </location>
</feature>
<evidence type="ECO:0000313" key="3">
    <source>
        <dbReference type="Proteomes" id="UP000595362"/>
    </source>
</evidence>
<keyword evidence="1" id="KW-0812">Transmembrane</keyword>
<reference evidence="2 3" key="1">
    <citation type="submission" date="2020-07" db="EMBL/GenBank/DDBJ databases">
        <title>Huge and variable diversity of episymbiotic CPR bacteria and DPANN archaea in groundwater ecosystems.</title>
        <authorList>
            <person name="He C.Y."/>
            <person name="Keren R."/>
            <person name="Whittaker M."/>
            <person name="Farag I.F."/>
            <person name="Doudna J."/>
            <person name="Cate J.H.D."/>
            <person name="Banfield J.F."/>
        </authorList>
    </citation>
    <scope>NUCLEOTIDE SEQUENCE [LARGE SCALE GENOMIC DNA]</scope>
    <source>
        <strain evidence="2">NC_groundwater_70_Ag_B-0.1um_54_66</strain>
    </source>
</reference>
<dbReference type="PROSITE" id="PS51257">
    <property type="entry name" value="PROKAR_LIPOPROTEIN"/>
    <property type="match status" value="1"/>
</dbReference>
<dbReference type="Pfam" id="PF10003">
    <property type="entry name" value="DUF2244"/>
    <property type="match status" value="1"/>
</dbReference>
<evidence type="ECO:0000256" key="1">
    <source>
        <dbReference type="SAM" id="Phobius"/>
    </source>
</evidence>
<proteinExistence type="predicted"/>
<dbReference type="AlphaFoldDB" id="A0A7T5R3T4"/>
<keyword evidence="1" id="KW-0472">Membrane</keyword>
<name>A0A7T5R3T4_9BACT</name>
<gene>
    <name evidence="2" type="ORF">HYS17_04555</name>
</gene>
<sequence>MISIKGSFDEARFEAELAPQRSLGQAGSWIACGLSALLLGGVSGFALIMSQGRAWPVAVFAFLAQGGLQYAFSRNARAAGERQLLTMDEDGLQITHTRPDWDKPLIHKIEYPTMARVVQDSTCGIPKIFIRHHARQIRVGDFLPPVETEQLGKGLKTALRAWRPAPTTA</sequence>
<keyword evidence="1" id="KW-1133">Transmembrane helix</keyword>
<evidence type="ECO:0000313" key="2">
    <source>
        <dbReference type="EMBL" id="QQG37040.1"/>
    </source>
</evidence>
<dbReference type="InterPro" id="IPR019253">
    <property type="entry name" value="DUF2244_TM"/>
</dbReference>
<protein>
    <submittedName>
        <fullName evidence="2">DUF2244 domain-containing protein</fullName>
    </submittedName>
</protein>
<feature type="transmembrane region" description="Helical" evidence="1">
    <location>
        <begin position="29"/>
        <end position="48"/>
    </location>
</feature>